<dbReference type="Pfam" id="PF13975">
    <property type="entry name" value="gag-asp_proteas"/>
    <property type="match status" value="1"/>
</dbReference>
<dbReference type="InterPro" id="IPR001995">
    <property type="entry name" value="Peptidase_A2_cat"/>
</dbReference>
<dbReference type="Pfam" id="PF23309">
    <property type="entry name" value="DUF7083"/>
    <property type="match status" value="1"/>
</dbReference>
<keyword evidence="5" id="KW-1185">Reference proteome</keyword>
<reference evidence="5" key="1">
    <citation type="journal article" date="2015" name="Nat. Genet.">
        <title>The genome and transcriptome of the zoonotic hookworm Ancylostoma ceylanicum identify infection-specific gene families.</title>
        <authorList>
            <person name="Schwarz E.M."/>
            <person name="Hu Y."/>
            <person name="Antoshechkin I."/>
            <person name="Miller M.M."/>
            <person name="Sternberg P.W."/>
            <person name="Aroian R.V."/>
        </authorList>
    </citation>
    <scope>NUCLEOTIDE SEQUENCE</scope>
    <source>
        <strain evidence="5">HY135</strain>
    </source>
</reference>
<evidence type="ECO:0000256" key="2">
    <source>
        <dbReference type="SAM" id="MobiDB-lite"/>
    </source>
</evidence>
<evidence type="ECO:0000259" key="3">
    <source>
        <dbReference type="PROSITE" id="PS50175"/>
    </source>
</evidence>
<dbReference type="PANTHER" id="PTHR36943:SF1">
    <property type="entry name" value="CCHC-TYPE DOMAIN-CONTAINING PROTEIN"/>
    <property type="match status" value="1"/>
</dbReference>
<dbReference type="GO" id="GO:0004190">
    <property type="term" value="F:aspartic-type endopeptidase activity"/>
    <property type="evidence" value="ECO:0007669"/>
    <property type="project" value="InterPro"/>
</dbReference>
<dbReference type="Gene3D" id="2.40.70.10">
    <property type="entry name" value="Acid Proteases"/>
    <property type="match status" value="1"/>
</dbReference>
<dbReference type="CDD" id="cd05483">
    <property type="entry name" value="retropepsin_like_bacteria"/>
    <property type="match status" value="1"/>
</dbReference>
<comment type="caution">
    <text evidence="4">The sequence shown here is derived from an EMBL/GenBank/DDBJ whole genome shotgun (WGS) entry which is preliminary data.</text>
</comment>
<dbReference type="PANTHER" id="PTHR36943">
    <property type="entry name" value="CCHC-TYPE DOMAIN-CONTAINING PROTEIN"/>
    <property type="match status" value="1"/>
</dbReference>
<dbReference type="Proteomes" id="UP000024635">
    <property type="component" value="Unassembled WGS sequence"/>
</dbReference>
<dbReference type="InterPro" id="IPR021109">
    <property type="entry name" value="Peptidase_aspartic_dom_sf"/>
</dbReference>
<feature type="domain" description="Peptidase A2" evidence="3">
    <location>
        <begin position="230"/>
        <end position="248"/>
    </location>
</feature>
<evidence type="ECO:0000313" key="4">
    <source>
        <dbReference type="EMBL" id="EYC03330.1"/>
    </source>
</evidence>
<dbReference type="PROSITE" id="PS50175">
    <property type="entry name" value="ASP_PROT_RETROV"/>
    <property type="match status" value="1"/>
</dbReference>
<protein>
    <recommendedName>
        <fullName evidence="3">Peptidase A2 domain-containing protein</fullName>
    </recommendedName>
</protein>
<sequence length="292" mass="33317">MDEQGAVLAKLMEKMSSATPALNAGAPIVVRDRHAIFDSLRRRIEKFVYDPDRGRTFDIWLKRYEGQDFTDYETLVKTKCTDAKLDTIDFDGLQCLFHVAGLQGADFAECRTRLLRKLDQSEKITLKDLTAECQFIKFHEEDSRMLEVDLSVDAVQHRKNFNRNREKFKQQQRKKYEPDAFEFRSDGKDSMQQRGPTSHSRRNRQIRRVVAALKKDDHPHLDVTINGHPIQLLLDTGAGVTIVSESKWKLLGKPLRQKIHDTGFAANGTPLKIRGCFDADFAVNNSSGGCCS</sequence>
<feature type="region of interest" description="Disordered" evidence="2">
    <location>
        <begin position="163"/>
        <end position="203"/>
    </location>
</feature>
<feature type="compositionally biased region" description="Basic and acidic residues" evidence="2">
    <location>
        <begin position="163"/>
        <end position="191"/>
    </location>
</feature>
<dbReference type="InterPro" id="IPR055510">
    <property type="entry name" value="DUF7083"/>
</dbReference>
<dbReference type="EMBL" id="JARK01001430">
    <property type="protein sequence ID" value="EYC03330.1"/>
    <property type="molecule type" value="Genomic_DNA"/>
</dbReference>
<organism evidence="4 5">
    <name type="scientific">Ancylostoma ceylanicum</name>
    <dbReference type="NCBI Taxonomy" id="53326"/>
    <lineage>
        <taxon>Eukaryota</taxon>
        <taxon>Metazoa</taxon>
        <taxon>Ecdysozoa</taxon>
        <taxon>Nematoda</taxon>
        <taxon>Chromadorea</taxon>
        <taxon>Rhabditida</taxon>
        <taxon>Rhabditina</taxon>
        <taxon>Rhabditomorpha</taxon>
        <taxon>Strongyloidea</taxon>
        <taxon>Ancylostomatidae</taxon>
        <taxon>Ancylostomatinae</taxon>
        <taxon>Ancylostoma</taxon>
    </lineage>
</organism>
<name>A0A016TKT9_9BILA</name>
<evidence type="ECO:0000313" key="5">
    <source>
        <dbReference type="Proteomes" id="UP000024635"/>
    </source>
</evidence>
<gene>
    <name evidence="4" type="primary">Acey_s0094.g2696</name>
    <name evidence="4" type="ORF">Y032_0094g2696</name>
</gene>
<dbReference type="InterPro" id="IPR034122">
    <property type="entry name" value="Retropepsin-like_bacterial"/>
</dbReference>
<dbReference type="OrthoDB" id="5867509at2759"/>
<keyword evidence="1" id="KW-0378">Hydrolase</keyword>
<proteinExistence type="predicted"/>
<evidence type="ECO:0000256" key="1">
    <source>
        <dbReference type="ARBA" id="ARBA00022801"/>
    </source>
</evidence>
<dbReference type="AlphaFoldDB" id="A0A016TKT9"/>
<accession>A0A016TKT9</accession>
<dbReference type="SUPFAM" id="SSF50630">
    <property type="entry name" value="Acid proteases"/>
    <property type="match status" value="1"/>
</dbReference>
<dbReference type="GO" id="GO:0006508">
    <property type="term" value="P:proteolysis"/>
    <property type="evidence" value="ECO:0007669"/>
    <property type="project" value="InterPro"/>
</dbReference>